<evidence type="ECO:0000313" key="3">
    <source>
        <dbReference type="Proteomes" id="UP000274350"/>
    </source>
</evidence>
<accession>A0A6M4A962</accession>
<name>A0A6M4A962_9BURK</name>
<dbReference type="AlphaFoldDB" id="A0A6M4A962"/>
<gene>
    <name evidence="2" type="ORF">EJG51_012830</name>
</gene>
<dbReference type="KEGG" id="upi:EJG51_012830"/>
<reference evidence="2 3" key="1">
    <citation type="journal article" date="2019" name="Int. J. Syst. Evol. Microbiol.">
        <title>Undibacterium piscinae sp. nov., isolated from Korean shiner intestine.</title>
        <authorList>
            <person name="Lee S.Y."/>
            <person name="Kang W."/>
            <person name="Kim P.S."/>
            <person name="Kim H.S."/>
            <person name="Sung H."/>
            <person name="Shin N.R."/>
            <person name="Whon T.W."/>
            <person name="Yun J.H."/>
            <person name="Lee J.Y."/>
            <person name="Lee J.Y."/>
            <person name="Jung M.J."/>
            <person name="Jeong Y.S."/>
            <person name="Tak E.J."/>
            <person name="Han J.E."/>
            <person name="Hyun D.W."/>
            <person name="Kang M.S."/>
            <person name="Lee K.E."/>
            <person name="Lee B.H."/>
            <person name="Bae J.W."/>
        </authorList>
    </citation>
    <scope>NUCLEOTIDE SEQUENCE [LARGE SCALE GENOMIC DNA]</scope>
    <source>
        <strain evidence="2 3">S11R28</strain>
    </source>
</reference>
<sequence length="87" mass="9601">MNKPNDQFIGHILRESTQQIMQLLIALIHYMMQLSLPALLLACLACALLLSIMPFILILFIGFLACKLLVLSIGTATKTASDTKQGR</sequence>
<keyword evidence="1" id="KW-0812">Transmembrane</keyword>
<evidence type="ECO:0000313" key="2">
    <source>
        <dbReference type="EMBL" id="QJQ06579.1"/>
    </source>
</evidence>
<keyword evidence="1" id="KW-1133">Transmembrane helix</keyword>
<feature type="transmembrane region" description="Helical" evidence="1">
    <location>
        <begin position="56"/>
        <end position="77"/>
    </location>
</feature>
<keyword evidence="1" id="KW-0472">Membrane</keyword>
<dbReference type="Proteomes" id="UP000274350">
    <property type="component" value="Chromosome"/>
</dbReference>
<feature type="transmembrane region" description="Helical" evidence="1">
    <location>
        <begin position="21"/>
        <end position="50"/>
    </location>
</feature>
<keyword evidence="3" id="KW-1185">Reference proteome</keyword>
<organism evidence="2 3">
    <name type="scientific">Undibacterium piscinae</name>
    <dbReference type="NCBI Taxonomy" id="2495591"/>
    <lineage>
        <taxon>Bacteria</taxon>
        <taxon>Pseudomonadati</taxon>
        <taxon>Pseudomonadota</taxon>
        <taxon>Betaproteobacteria</taxon>
        <taxon>Burkholderiales</taxon>
        <taxon>Oxalobacteraceae</taxon>
        <taxon>Undibacterium</taxon>
    </lineage>
</organism>
<evidence type="ECO:0000256" key="1">
    <source>
        <dbReference type="SAM" id="Phobius"/>
    </source>
</evidence>
<proteinExistence type="predicted"/>
<dbReference type="EMBL" id="CP051152">
    <property type="protein sequence ID" value="QJQ06579.1"/>
    <property type="molecule type" value="Genomic_DNA"/>
</dbReference>
<protein>
    <submittedName>
        <fullName evidence="2">Uncharacterized protein</fullName>
    </submittedName>
</protein>